<dbReference type="Proteomes" id="UP001059475">
    <property type="component" value="Chromosome"/>
</dbReference>
<gene>
    <name evidence="1" type="ORF">NMK50_07225</name>
</gene>
<protein>
    <submittedName>
        <fullName evidence="1">Uncharacterized protein</fullName>
    </submittedName>
</protein>
<proteinExistence type="predicted"/>
<reference evidence="1" key="1">
    <citation type="submission" date="2022-07" db="EMBL/GenBank/DDBJ databases">
        <title>First report of Bartonella spp. in marsupials in Brazil, with a description of Bartonella harrusi sp. nov. and new proposal for taxonomic reclassification of species of the genus Bartonella.</title>
        <authorList>
            <person name="Amaral R.B."/>
        </authorList>
    </citation>
    <scope>NUCLEOTIDE SEQUENCE</scope>
    <source>
        <strain evidence="1">117A</strain>
    </source>
</reference>
<organism evidence="1 2">
    <name type="scientific">Bartonella harrusi</name>
    <dbReference type="NCBI Taxonomy" id="2961895"/>
    <lineage>
        <taxon>Bacteria</taxon>
        <taxon>Pseudomonadati</taxon>
        <taxon>Pseudomonadota</taxon>
        <taxon>Alphaproteobacteria</taxon>
        <taxon>Hyphomicrobiales</taxon>
        <taxon>Bartonellaceae</taxon>
        <taxon>Bartonella</taxon>
    </lineage>
</organism>
<evidence type="ECO:0000313" key="1">
    <source>
        <dbReference type="EMBL" id="UTO28007.1"/>
    </source>
</evidence>
<sequence>MHLIDGAEAYFALIQEKMGFQNVLTTHYVFLRFSHALSLEGMTLVSAFITHPYCCKGADFLSAGPLTYNAE</sequence>
<keyword evidence="2" id="KW-1185">Reference proteome</keyword>
<accession>A0ABY5ERK0</accession>
<dbReference type="EMBL" id="CP101114">
    <property type="protein sequence ID" value="UTO28007.1"/>
    <property type="molecule type" value="Genomic_DNA"/>
</dbReference>
<name>A0ABY5ERK0_9HYPH</name>
<evidence type="ECO:0000313" key="2">
    <source>
        <dbReference type="Proteomes" id="UP001059475"/>
    </source>
</evidence>